<dbReference type="Pfam" id="PF00733">
    <property type="entry name" value="Asn_synthase"/>
    <property type="match status" value="1"/>
</dbReference>
<dbReference type="GO" id="GO:0004066">
    <property type="term" value="F:asparagine synthase (glutamine-hydrolyzing) activity"/>
    <property type="evidence" value="ECO:0007669"/>
    <property type="project" value="UniProtKB-EC"/>
</dbReference>
<dbReference type="GO" id="GO:0006529">
    <property type="term" value="P:asparagine biosynthetic process"/>
    <property type="evidence" value="ECO:0007669"/>
    <property type="project" value="InterPro"/>
</dbReference>
<dbReference type="EMBL" id="JDVG02000175">
    <property type="protein sequence ID" value="KFB73731.1"/>
    <property type="molecule type" value="Genomic_DNA"/>
</dbReference>
<dbReference type="InterPro" id="IPR014729">
    <property type="entry name" value="Rossmann-like_a/b/a_fold"/>
</dbReference>
<dbReference type="SUPFAM" id="SSF52402">
    <property type="entry name" value="Adenine nucleotide alpha hydrolases-like"/>
    <property type="match status" value="1"/>
</dbReference>
<name>A0A080LYB8_9PROT</name>
<organism evidence="2 3">
    <name type="scientific">Candidatus Accumulibacter phosphatis</name>
    <dbReference type="NCBI Taxonomy" id="327160"/>
    <lineage>
        <taxon>Bacteria</taxon>
        <taxon>Pseudomonadati</taxon>
        <taxon>Pseudomonadota</taxon>
        <taxon>Betaproteobacteria</taxon>
        <taxon>Candidatus Accumulibacter</taxon>
    </lineage>
</organism>
<dbReference type="AlphaFoldDB" id="A0A080LYB8"/>
<gene>
    <name evidence="2" type="primary">asnB_1</name>
    <name evidence="2" type="ORF">AW09_001013</name>
</gene>
<feature type="domain" description="Asparagine synthetase" evidence="1">
    <location>
        <begin position="1"/>
        <end position="95"/>
    </location>
</feature>
<comment type="caution">
    <text evidence="2">The sequence shown here is derived from an EMBL/GenBank/DDBJ whole genome shotgun (WGS) entry which is preliminary data.</text>
</comment>
<proteinExistence type="predicted"/>
<evidence type="ECO:0000313" key="3">
    <source>
        <dbReference type="Proteomes" id="UP000020077"/>
    </source>
</evidence>
<protein>
    <submittedName>
        <fullName evidence="2">Asparagine synthetase [glutamine-hydrolyzing] 1</fullName>
        <ecNumber evidence="2">6.3.5.4</ecNumber>
    </submittedName>
</protein>
<dbReference type="InterPro" id="IPR001962">
    <property type="entry name" value="Asn_synthase"/>
</dbReference>
<evidence type="ECO:0000259" key="1">
    <source>
        <dbReference type="Pfam" id="PF00733"/>
    </source>
</evidence>
<dbReference type="Gene3D" id="3.40.50.620">
    <property type="entry name" value="HUPs"/>
    <property type="match status" value="1"/>
</dbReference>
<dbReference type="EC" id="6.3.5.4" evidence="2"/>
<accession>A0A080LYB8</accession>
<sequence length="115" mass="13012">MRGQEGKFLLKKAMEPRLPQDILYRPKMGFAVPLARWFRGPLRERVRQAVLGPRLAATGWFNPDYLQHLVDAHQSGASDYSSPLWTVLMFEAFLRNVLDTSADSVLGATEPQVRG</sequence>
<keyword evidence="2" id="KW-0436">Ligase</keyword>
<evidence type="ECO:0000313" key="2">
    <source>
        <dbReference type="EMBL" id="KFB73731.1"/>
    </source>
</evidence>
<reference evidence="2 3" key="1">
    <citation type="submission" date="2014-02" db="EMBL/GenBank/DDBJ databases">
        <title>Expanding our view of genomic diversity in Candidatus Accumulibacter clades.</title>
        <authorList>
            <person name="Skennerton C.T."/>
            <person name="Barr J.J."/>
            <person name="Slater F.R."/>
            <person name="Bond P.L."/>
            <person name="Tyson G.W."/>
        </authorList>
    </citation>
    <scope>NUCLEOTIDE SEQUENCE [LARGE SCALE GENOMIC DNA]</scope>
    <source>
        <strain evidence="3">BA-91</strain>
    </source>
</reference>
<dbReference type="Proteomes" id="UP000020077">
    <property type="component" value="Unassembled WGS sequence"/>
</dbReference>